<dbReference type="EMBL" id="CYKH01000219">
    <property type="protein sequence ID" value="CUE95722.1"/>
    <property type="molecule type" value="Genomic_DNA"/>
</dbReference>
<feature type="region of interest" description="Disordered" evidence="2">
    <location>
        <begin position="934"/>
        <end position="977"/>
    </location>
</feature>
<keyword evidence="1" id="KW-0175">Coiled coil</keyword>
<sequence length="977" mass="113786">MKTMYPKHNTSFSQSDAMDMSGGLRDRGDFKRNVAHNNNINSSSCTARSGVERCSLVERDVRAQNLKALQANYPHERAKIQRLRDVAFRAIDQDQERVRARIMSLCDAEYGVLRSQLSAESDQATLATTALDLLETIAHEEYNARLRLLHYHRRSVPLLTLRCQEYHDRCDGIAQESTEFREIVRLHFGRCDVLETYETECTNRCIVLDAESRSRATLRQSYYEHFQCVESALDDVRALTRACSAGREEVVEEEATYRSRIADHLITETRRMDACMAQRYRLYSDAENAFRAIIREHTRHVSCMKEELANCLEQLAERVAQHESQVECLIRTERGCRMTQEELEFEDRSIITHEMARGIDDVHTAAAAKAAERQEFVRDAMADCSHYGLDALEGHRLLFALEQSERNARKEWISHRHSEQRNLMDLAVSQIHFLYDDFTRELMVLWDAMQVQQDDVLLWMEEKQQSREAFVADVYQHHGRSLFAEQQDIRRQLYDRMLDEEEELFKWLDLREEELNVVAGKEMDCRRALDRFEDVSRTKLHGVWDDLLQAMQHREHLFWSGVESLEAAAGESNQNLVYDEAVAWELVLQRAEQSYLLAFERQHFREAVEMERIESHDRRAIDLDAMRATELIILQQAHQRREMNRLQEEAFLDARTAVESEEANHRTYFADTCRSQWSVLLLDAAKDKEISLENEMERLKEERYRKHEYYLEDSRLYDPDEEPLPESKMNMIEFRRSVHADLMLDAYSGRKSCGGVPVAKWSEADSRREFLSQALRGFNTSRLPAEVVDLLTNVVSDLNDAASAEVTQRNNVIREVERIKKTTAQLAEVVDLLTNVVSDLNDAASAEVTQRNNVIREVERIKKTTAQLRDKNVKDREKHRGHEERNKRAEVESQVHMQNHKDRMAKVSAAIRRDEEKLKNLALEHRALEDRIYQKKEEKKSSSSSSSAFTRLASTQHLHKNPTVGGGSTSMPFRSFK</sequence>
<organism evidence="3 4">
    <name type="scientific">Bodo saltans</name>
    <name type="common">Flagellated protozoan</name>
    <dbReference type="NCBI Taxonomy" id="75058"/>
    <lineage>
        <taxon>Eukaryota</taxon>
        <taxon>Discoba</taxon>
        <taxon>Euglenozoa</taxon>
        <taxon>Kinetoplastea</taxon>
        <taxon>Metakinetoplastina</taxon>
        <taxon>Eubodonida</taxon>
        <taxon>Bodonidae</taxon>
        <taxon>Bodo</taxon>
    </lineage>
</organism>
<feature type="coiled-coil region" evidence="1">
    <location>
        <begin position="305"/>
        <end position="332"/>
    </location>
</feature>
<feature type="region of interest" description="Disordered" evidence="2">
    <location>
        <begin position="866"/>
        <end position="904"/>
    </location>
</feature>
<protein>
    <submittedName>
        <fullName evidence="3">Uncharacterized protein</fullName>
    </submittedName>
</protein>
<evidence type="ECO:0000256" key="2">
    <source>
        <dbReference type="SAM" id="MobiDB-lite"/>
    </source>
</evidence>
<evidence type="ECO:0000313" key="3">
    <source>
        <dbReference type="EMBL" id="CUE95722.1"/>
    </source>
</evidence>
<dbReference type="AlphaFoldDB" id="A0A0S4IJX1"/>
<keyword evidence="4" id="KW-1185">Reference proteome</keyword>
<evidence type="ECO:0000256" key="1">
    <source>
        <dbReference type="SAM" id="Coils"/>
    </source>
</evidence>
<dbReference type="Proteomes" id="UP000051952">
    <property type="component" value="Unassembled WGS sequence"/>
</dbReference>
<feature type="region of interest" description="Disordered" evidence="2">
    <location>
        <begin position="1"/>
        <end position="25"/>
    </location>
</feature>
<dbReference type="OMA" id="ESSQWHR"/>
<reference evidence="4" key="1">
    <citation type="submission" date="2015-09" db="EMBL/GenBank/DDBJ databases">
        <authorList>
            <consortium name="Pathogen Informatics"/>
        </authorList>
    </citation>
    <scope>NUCLEOTIDE SEQUENCE [LARGE SCALE GENOMIC DNA]</scope>
    <source>
        <strain evidence="4">Lake Konstanz</strain>
    </source>
</reference>
<name>A0A0S4IJX1_BODSA</name>
<evidence type="ECO:0000313" key="4">
    <source>
        <dbReference type="Proteomes" id="UP000051952"/>
    </source>
</evidence>
<proteinExistence type="predicted"/>
<accession>A0A0S4IJX1</accession>
<gene>
    <name evidence="3" type="ORF">BSAL_57660</name>
</gene>
<dbReference type="VEuPathDB" id="TriTrypDB:BSAL_57660"/>